<comment type="similarity">
    <text evidence="2">Belongs to the nematode receptor-like protein sre family.</text>
</comment>
<dbReference type="Pfam" id="PF03125">
    <property type="entry name" value="Sre"/>
    <property type="match status" value="1"/>
</dbReference>
<evidence type="ECO:0000256" key="4">
    <source>
        <dbReference type="ARBA" id="ARBA00022989"/>
    </source>
</evidence>
<dbReference type="GO" id="GO:0007606">
    <property type="term" value="P:sensory perception of chemical stimulus"/>
    <property type="evidence" value="ECO:0007669"/>
    <property type="project" value="InterPro"/>
</dbReference>
<evidence type="ECO:0000256" key="5">
    <source>
        <dbReference type="ARBA" id="ARBA00023136"/>
    </source>
</evidence>
<evidence type="ECO:0000256" key="1">
    <source>
        <dbReference type="ARBA" id="ARBA00004141"/>
    </source>
</evidence>
<evidence type="ECO:0000256" key="2">
    <source>
        <dbReference type="ARBA" id="ARBA00006803"/>
    </source>
</evidence>
<dbReference type="PANTHER" id="PTHR23128">
    <property type="entry name" value="SERPENTINE RECEPTOR, CLASS E (EPSILON)-RELATED"/>
    <property type="match status" value="1"/>
</dbReference>
<accession>A0A8R1IDW3</accession>
<comment type="subcellular location">
    <subcellularLocation>
        <location evidence="1">Membrane</location>
        <topology evidence="1">Multi-pass membrane protein</topology>
    </subcellularLocation>
</comment>
<proteinExistence type="inferred from homology"/>
<dbReference type="GO" id="GO:0016020">
    <property type="term" value="C:membrane"/>
    <property type="evidence" value="ECO:0007669"/>
    <property type="project" value="UniProtKB-SubCell"/>
</dbReference>
<dbReference type="EnsemblMetazoa" id="CJA28280.1">
    <property type="protein sequence ID" value="CJA28280.1"/>
    <property type="gene ID" value="WBGene00183854"/>
</dbReference>
<protein>
    <submittedName>
        <fullName evidence="8">Uncharacterized protein</fullName>
    </submittedName>
</protein>
<name>A0A8R1IDW3_CAEJA</name>
<evidence type="ECO:0000313" key="8">
    <source>
        <dbReference type="EnsemblMetazoa" id="CJA28280.1"/>
    </source>
</evidence>
<dbReference type="Proteomes" id="UP000005237">
    <property type="component" value="Unassembled WGS sequence"/>
</dbReference>
<dbReference type="InterPro" id="IPR004151">
    <property type="entry name" value="7TM_GPCR_serpentine_rcpt_Sre"/>
</dbReference>
<reference evidence="8" key="2">
    <citation type="submission" date="2022-06" db="UniProtKB">
        <authorList>
            <consortium name="EnsemblMetazoa"/>
        </authorList>
    </citation>
    <scope>IDENTIFICATION</scope>
    <source>
        <strain evidence="8">DF5081</strain>
    </source>
</reference>
<dbReference type="AlphaFoldDB" id="A0A8R1IDW3"/>
<keyword evidence="9" id="KW-1185">Reference proteome</keyword>
<dbReference type="PANTHER" id="PTHR23128:SF136">
    <property type="entry name" value="SERPENTINE RECEPTOR CLASS EPSILON-21"/>
    <property type="match status" value="1"/>
</dbReference>
<keyword evidence="5 7" id="KW-0472">Membrane</keyword>
<evidence type="ECO:0000313" key="9">
    <source>
        <dbReference type="Proteomes" id="UP000005237"/>
    </source>
</evidence>
<evidence type="ECO:0000256" key="6">
    <source>
        <dbReference type="SAM" id="MobiDB-lite"/>
    </source>
</evidence>
<feature type="compositionally biased region" description="Basic and acidic residues" evidence="6">
    <location>
        <begin position="127"/>
        <end position="139"/>
    </location>
</feature>
<keyword evidence="4 7" id="KW-1133">Transmembrane helix</keyword>
<evidence type="ECO:0000256" key="7">
    <source>
        <dbReference type="SAM" id="Phobius"/>
    </source>
</evidence>
<evidence type="ECO:0000256" key="3">
    <source>
        <dbReference type="ARBA" id="ARBA00022692"/>
    </source>
</evidence>
<feature type="transmembrane region" description="Helical" evidence="7">
    <location>
        <begin position="16"/>
        <end position="37"/>
    </location>
</feature>
<keyword evidence="3 7" id="KW-0812">Transmembrane</keyword>
<organism evidence="8 9">
    <name type="scientific">Caenorhabditis japonica</name>
    <dbReference type="NCBI Taxonomy" id="281687"/>
    <lineage>
        <taxon>Eukaryota</taxon>
        <taxon>Metazoa</taxon>
        <taxon>Ecdysozoa</taxon>
        <taxon>Nematoda</taxon>
        <taxon>Chromadorea</taxon>
        <taxon>Rhabditida</taxon>
        <taxon>Rhabditina</taxon>
        <taxon>Rhabditomorpha</taxon>
        <taxon>Rhabditoidea</taxon>
        <taxon>Rhabditidae</taxon>
        <taxon>Peloderinae</taxon>
        <taxon>Caenorhabditis</taxon>
    </lineage>
</organism>
<sequence length="152" mass="17544">MIYAFSAVYQLVMMKFFFLNTLIITIFSIVFLESIFFRNRNKLSSLNRHNKVMQYTLSVRYQLQENVHTCKVGQRANCLKLGRAIIFSRDFWQQYGQNDGHEVPRAANGPHKSFTYPILPAHNIPDLQKRTDSGPDGRHANGRVSASVHRAL</sequence>
<reference evidence="9" key="1">
    <citation type="submission" date="2010-08" db="EMBL/GenBank/DDBJ databases">
        <authorList>
            <consortium name="Caenorhabditis japonica Sequencing Consortium"/>
            <person name="Wilson R.K."/>
        </authorList>
    </citation>
    <scope>NUCLEOTIDE SEQUENCE [LARGE SCALE GENOMIC DNA]</scope>
    <source>
        <strain evidence="9">DF5081</strain>
    </source>
</reference>
<feature type="region of interest" description="Disordered" evidence="6">
    <location>
        <begin position="125"/>
        <end position="152"/>
    </location>
</feature>